<evidence type="ECO:0000256" key="1">
    <source>
        <dbReference type="ARBA" id="ARBA00022737"/>
    </source>
</evidence>
<keyword evidence="1" id="KW-0677">Repeat</keyword>
<dbReference type="InterPro" id="IPR019734">
    <property type="entry name" value="TPR_rpt"/>
</dbReference>
<accession>A0ABW7CW25</accession>
<dbReference type="Gene3D" id="1.25.40.10">
    <property type="entry name" value="Tetratricopeptide repeat domain"/>
    <property type="match status" value="1"/>
</dbReference>
<evidence type="ECO:0000313" key="4">
    <source>
        <dbReference type="EMBL" id="MFG6109175.1"/>
    </source>
</evidence>
<keyword evidence="5" id="KW-1185">Reference proteome</keyword>
<keyword evidence="2 3" id="KW-0802">TPR repeat</keyword>
<protein>
    <submittedName>
        <fullName evidence="4">Tetratricopeptide repeat protein</fullName>
    </submittedName>
</protein>
<gene>
    <name evidence="4" type="ORF">ACEU0G_003179</name>
</gene>
<evidence type="ECO:0000256" key="3">
    <source>
        <dbReference type="PROSITE-ProRule" id="PRU00339"/>
    </source>
</evidence>
<dbReference type="EMBL" id="JBHGCJ010000005">
    <property type="protein sequence ID" value="MFG6109175.1"/>
    <property type="molecule type" value="Genomic_DNA"/>
</dbReference>
<dbReference type="PROSITE" id="PS50005">
    <property type="entry name" value="TPR"/>
    <property type="match status" value="1"/>
</dbReference>
<name>A0ABW7CW25_9GAMM</name>
<evidence type="ECO:0000256" key="2">
    <source>
        <dbReference type="ARBA" id="ARBA00022803"/>
    </source>
</evidence>
<dbReference type="RefSeq" id="WP_394162720.1">
    <property type="nucleotide sequence ID" value="NZ_JBHGCJ010000005.1"/>
</dbReference>
<feature type="repeat" description="TPR" evidence="3">
    <location>
        <begin position="47"/>
        <end position="80"/>
    </location>
</feature>
<dbReference type="Proteomes" id="UP001605261">
    <property type="component" value="Unassembled WGS sequence"/>
</dbReference>
<evidence type="ECO:0000313" key="5">
    <source>
        <dbReference type="Proteomes" id="UP001605261"/>
    </source>
</evidence>
<proteinExistence type="predicted"/>
<comment type="caution">
    <text evidence="4">The sequence shown here is derived from an EMBL/GenBank/DDBJ whole genome shotgun (WGS) entry which is preliminary data.</text>
</comment>
<dbReference type="SMART" id="SM00028">
    <property type="entry name" value="TPR"/>
    <property type="match status" value="1"/>
</dbReference>
<dbReference type="Pfam" id="PF07719">
    <property type="entry name" value="TPR_2"/>
    <property type="match status" value="1"/>
</dbReference>
<reference evidence="4 5" key="1">
    <citation type="submission" date="2024-09" db="EMBL/GenBank/DDBJ databases">
        <authorList>
            <consortium name="All-Russian atlas of soil microorganisms"/>
            <consortium name="as a basis for the search for new antimicrobial producers and enzymes with unique properties"/>
            <person name="Sokolova E.A."/>
            <person name="Voronina E.N."/>
        </authorList>
    </citation>
    <scope>NUCLEOTIDE SEQUENCE [LARGE SCALE GENOMIC DNA]</scope>
    <source>
        <strain evidence="4 5">AF-22b-331.1</strain>
    </source>
</reference>
<dbReference type="InterPro" id="IPR011990">
    <property type="entry name" value="TPR-like_helical_dom_sf"/>
</dbReference>
<dbReference type="InterPro" id="IPR013105">
    <property type="entry name" value="TPR_2"/>
</dbReference>
<sequence length="97" mass="10346">MLLCSFLAGAKAPDTAGQLRDLVDSYADRRGFNGTVLVAREGKVLLLAAHGSLGEAYRASGRRADARQHYQTALRLDPTSRSASEALAALQVDLPPH</sequence>
<dbReference type="SUPFAM" id="SSF48452">
    <property type="entry name" value="TPR-like"/>
    <property type="match status" value="1"/>
</dbReference>
<organism evidence="4 5">
    <name type="scientific">Stenotrophomonas nematodicola</name>
    <dbReference type="NCBI Taxonomy" id="2656746"/>
    <lineage>
        <taxon>Bacteria</taxon>
        <taxon>Pseudomonadati</taxon>
        <taxon>Pseudomonadota</taxon>
        <taxon>Gammaproteobacteria</taxon>
        <taxon>Lysobacterales</taxon>
        <taxon>Lysobacteraceae</taxon>
        <taxon>Stenotrophomonas</taxon>
    </lineage>
</organism>